<dbReference type="PRINTS" id="PR00739">
    <property type="entry name" value="GLHYDRLASE26"/>
</dbReference>
<keyword evidence="2 4" id="KW-0378">Hydrolase</keyword>
<evidence type="ECO:0000256" key="3">
    <source>
        <dbReference type="ARBA" id="ARBA00023295"/>
    </source>
</evidence>
<evidence type="ECO:0000256" key="8">
    <source>
        <dbReference type="PROSITE-ProRule" id="PRU01100"/>
    </source>
</evidence>
<feature type="binding site" evidence="6">
    <location>
        <position position="187"/>
    </location>
    <ligand>
        <name>substrate</name>
    </ligand>
</feature>
<comment type="subcellular location">
    <subcellularLocation>
        <location evidence="4">Secreted</location>
    </subcellularLocation>
</comment>
<feature type="site" description="Plays an important role in maintaining the position of the catalytic nucleophile" evidence="7">
    <location>
        <position position="181"/>
    </location>
</feature>
<dbReference type="GO" id="GO:0016985">
    <property type="term" value="F:mannan endo-1,4-beta-mannosidase activity"/>
    <property type="evidence" value="ECO:0007669"/>
    <property type="project" value="UniProtKB-UniRule"/>
</dbReference>
<dbReference type="PANTHER" id="PTHR40079">
    <property type="entry name" value="MANNAN ENDO-1,4-BETA-MANNOSIDASE E-RELATED"/>
    <property type="match status" value="1"/>
</dbReference>
<evidence type="ECO:0000256" key="2">
    <source>
        <dbReference type="ARBA" id="ARBA00022801"/>
    </source>
</evidence>
<evidence type="ECO:0000256" key="4">
    <source>
        <dbReference type="PIRNR" id="PIRNR018168"/>
    </source>
</evidence>
<dbReference type="InterPro" id="IPR000805">
    <property type="entry name" value="Glyco_hydro_26"/>
</dbReference>
<dbReference type="EMBL" id="BMER01000001">
    <property type="protein sequence ID" value="GGG84758.1"/>
    <property type="molecule type" value="Genomic_DNA"/>
</dbReference>
<dbReference type="PIRSF" id="PIRSF018168">
    <property type="entry name" value="Mannan-1_4-beta-mannosidase"/>
    <property type="match status" value="1"/>
</dbReference>
<dbReference type="PANTHER" id="PTHR40079:SF4">
    <property type="entry name" value="GH26 DOMAIN-CONTAINING PROTEIN-RELATED"/>
    <property type="match status" value="1"/>
</dbReference>
<dbReference type="GO" id="GO:0006080">
    <property type="term" value="P:substituted mannan metabolic process"/>
    <property type="evidence" value="ECO:0007669"/>
    <property type="project" value="UniProtKB-UniRule"/>
</dbReference>
<feature type="active site" description="Nucleophile" evidence="5 8">
    <location>
        <position position="287"/>
    </location>
</feature>
<accession>A0A917HP54</accession>
<keyword evidence="3 4" id="KW-0326">Glycosidase</keyword>
<dbReference type="InterPro" id="IPR017853">
    <property type="entry name" value="GH"/>
</dbReference>
<feature type="binding site" evidence="6">
    <location>
        <position position="253"/>
    </location>
    <ligand>
        <name>substrate</name>
    </ligand>
</feature>
<name>A0A917HP54_9SPHI</name>
<comment type="similarity">
    <text evidence="1 4 8">Belongs to the glycosyl hydrolase 26 family.</text>
</comment>
<dbReference type="SUPFAM" id="SSF51445">
    <property type="entry name" value="(Trans)glycosidases"/>
    <property type="match status" value="1"/>
</dbReference>
<keyword evidence="11" id="KW-1185">Reference proteome</keyword>
<evidence type="ECO:0000256" key="5">
    <source>
        <dbReference type="PIRSR" id="PIRSR018168-1"/>
    </source>
</evidence>
<evidence type="ECO:0000313" key="10">
    <source>
        <dbReference type="EMBL" id="GGG84758.1"/>
    </source>
</evidence>
<evidence type="ECO:0000259" key="9">
    <source>
        <dbReference type="PROSITE" id="PS51764"/>
    </source>
</evidence>
<evidence type="ECO:0000256" key="7">
    <source>
        <dbReference type="PIRSR" id="PIRSR018168-3"/>
    </source>
</evidence>
<dbReference type="Proteomes" id="UP000660862">
    <property type="component" value="Unassembled WGS sequence"/>
</dbReference>
<sequence>MKITEKARFSLIVCCMVAQAAVADLTPQTAALLNALKTISGKHILLGHQDATAYGVDWSAEPGKSDVKSTTGSYPAVYGWDVGHLEIGKSSNLDNVSFDSMRTRMIEAYERGGINTVSWHSTNPVNGSSAWDTTRYSVSEILPGGKHHDTLNDYLRRLAVFFSSLKTADGTPVPIIFRPFHEHTGSWFWWGAAFCTPQEYIALWQYTADYLRNESGLKNLLMAYSSSTIVTEANYLERYPGDDYVDIVGFDDYCMGNELSYKDRMVSSLRILTKIAADRNKVPAITETGYEQIPNPKWFTQVLYPTIKEYPIAWVLLWRNAINRPNHYYVPYPTHPAAEDFREFYRLQTILFEDGLTSLHIYQPTKP</sequence>
<keyword evidence="4" id="KW-0732">Signal</keyword>
<evidence type="ECO:0000256" key="1">
    <source>
        <dbReference type="ARBA" id="ARBA00007754"/>
    </source>
</evidence>
<dbReference type="PROSITE" id="PS51764">
    <property type="entry name" value="GH26"/>
    <property type="match status" value="1"/>
</dbReference>
<organism evidence="10 11">
    <name type="scientific">Parapedobacter pyrenivorans</name>
    <dbReference type="NCBI Taxonomy" id="1305674"/>
    <lineage>
        <taxon>Bacteria</taxon>
        <taxon>Pseudomonadati</taxon>
        <taxon>Bacteroidota</taxon>
        <taxon>Sphingobacteriia</taxon>
        <taxon>Sphingobacteriales</taxon>
        <taxon>Sphingobacteriaceae</taxon>
        <taxon>Parapedobacter</taxon>
    </lineage>
</organism>
<reference evidence="10" key="2">
    <citation type="submission" date="2020-09" db="EMBL/GenBank/DDBJ databases">
        <authorList>
            <person name="Sun Q."/>
            <person name="Zhou Y."/>
        </authorList>
    </citation>
    <scope>NUCLEOTIDE SEQUENCE</scope>
    <source>
        <strain evidence="10">CGMCC 1.12195</strain>
    </source>
</reference>
<feature type="domain" description="GH26" evidence="9">
    <location>
        <begin position="27"/>
        <end position="354"/>
    </location>
</feature>
<feature type="binding site" evidence="6">
    <location>
        <position position="120"/>
    </location>
    <ligand>
        <name>substrate</name>
    </ligand>
</feature>
<dbReference type="Pfam" id="PF02156">
    <property type="entry name" value="Glyco_hydro_26"/>
    <property type="match status" value="1"/>
</dbReference>
<gene>
    <name evidence="10" type="ORF">GCM10007415_17530</name>
</gene>
<evidence type="ECO:0000256" key="6">
    <source>
        <dbReference type="PIRSR" id="PIRSR018168-2"/>
    </source>
</evidence>
<dbReference type="InterPro" id="IPR016714">
    <property type="entry name" value="MANB/E"/>
</dbReference>
<dbReference type="RefSeq" id="WP_188505498.1">
    <property type="nucleotide sequence ID" value="NZ_BMER01000001.1"/>
</dbReference>
<dbReference type="InterPro" id="IPR022790">
    <property type="entry name" value="GH26_dom"/>
</dbReference>
<proteinExistence type="inferred from homology"/>
<feature type="chain" id="PRO_5038205026" description="Mannan endo-1,4-beta-mannosidase" evidence="4">
    <location>
        <begin position="21"/>
        <end position="367"/>
    </location>
</feature>
<protein>
    <recommendedName>
        <fullName evidence="4">Mannan endo-1,4-beta-mannosidase</fullName>
        <ecNumber evidence="4">3.2.1.78</ecNumber>
    </recommendedName>
</protein>
<keyword evidence="4" id="KW-0119">Carbohydrate metabolism</keyword>
<keyword evidence="4" id="KW-0964">Secreted</keyword>
<dbReference type="GO" id="GO:0005576">
    <property type="term" value="C:extracellular region"/>
    <property type="evidence" value="ECO:0007669"/>
    <property type="project" value="UniProtKB-SubCell"/>
</dbReference>
<comment type="catalytic activity">
    <reaction evidence="4">
        <text>Random hydrolysis of (1-&gt;4)-beta-D-mannosidic linkages in mannans, galactomannans and glucomannans.</text>
        <dbReference type="EC" id="3.2.1.78"/>
    </reaction>
</comment>
<feature type="signal peptide" evidence="4">
    <location>
        <begin position="1"/>
        <end position="20"/>
    </location>
</feature>
<dbReference type="Gene3D" id="3.20.20.80">
    <property type="entry name" value="Glycosidases"/>
    <property type="match status" value="1"/>
</dbReference>
<dbReference type="AlphaFoldDB" id="A0A917HP54"/>
<feature type="active site" description="Proton donor" evidence="5 8">
    <location>
        <position position="182"/>
    </location>
</feature>
<comment type="caution">
    <text evidence="10">The sequence shown here is derived from an EMBL/GenBank/DDBJ whole genome shotgun (WGS) entry which is preliminary data.</text>
</comment>
<reference evidence="10" key="1">
    <citation type="journal article" date="2014" name="Int. J. Syst. Evol. Microbiol.">
        <title>Complete genome sequence of Corynebacterium casei LMG S-19264T (=DSM 44701T), isolated from a smear-ripened cheese.</title>
        <authorList>
            <consortium name="US DOE Joint Genome Institute (JGI-PGF)"/>
            <person name="Walter F."/>
            <person name="Albersmeier A."/>
            <person name="Kalinowski J."/>
            <person name="Ruckert C."/>
        </authorList>
    </citation>
    <scope>NUCLEOTIDE SEQUENCE</scope>
    <source>
        <strain evidence="10">CGMCC 1.12195</strain>
    </source>
</reference>
<evidence type="ECO:0000313" key="11">
    <source>
        <dbReference type="Proteomes" id="UP000660862"/>
    </source>
</evidence>
<dbReference type="EC" id="3.2.1.78" evidence="4"/>